<keyword evidence="4" id="KW-1185">Reference proteome</keyword>
<name>A0A6P4Z1Y2_BRABE</name>
<dbReference type="Pfam" id="PF07707">
    <property type="entry name" value="BACK"/>
    <property type="match status" value="1"/>
</dbReference>
<dbReference type="PIRSF" id="PIRSF037037">
    <property type="entry name" value="Kelch-like_protein_gigaxonin"/>
    <property type="match status" value="1"/>
</dbReference>
<gene>
    <name evidence="5 6" type="primary">LOC109470561</name>
</gene>
<dbReference type="SMART" id="SM00225">
    <property type="entry name" value="BTB"/>
    <property type="match status" value="1"/>
</dbReference>
<dbReference type="SMART" id="SM00612">
    <property type="entry name" value="Kelch"/>
    <property type="match status" value="3"/>
</dbReference>
<dbReference type="FunFam" id="1.25.40.420:FF:000001">
    <property type="entry name" value="Kelch-like family member 12"/>
    <property type="match status" value="1"/>
</dbReference>
<dbReference type="InterPro" id="IPR011705">
    <property type="entry name" value="BACK"/>
</dbReference>
<dbReference type="Proteomes" id="UP000515135">
    <property type="component" value="Unplaced"/>
</dbReference>
<dbReference type="InterPro" id="IPR011333">
    <property type="entry name" value="SKP1/BTB/POZ_sf"/>
</dbReference>
<evidence type="ECO:0000256" key="1">
    <source>
        <dbReference type="ARBA" id="ARBA00022441"/>
    </source>
</evidence>
<dbReference type="GeneID" id="109470561"/>
<organism evidence="4 5">
    <name type="scientific">Branchiostoma belcheri</name>
    <name type="common">Amphioxus</name>
    <dbReference type="NCBI Taxonomy" id="7741"/>
    <lineage>
        <taxon>Eukaryota</taxon>
        <taxon>Metazoa</taxon>
        <taxon>Chordata</taxon>
        <taxon>Cephalochordata</taxon>
        <taxon>Leptocardii</taxon>
        <taxon>Amphioxiformes</taxon>
        <taxon>Branchiostomatidae</taxon>
        <taxon>Branchiostoma</taxon>
    </lineage>
</organism>
<dbReference type="Pfam" id="PF24681">
    <property type="entry name" value="Kelch_KLHDC2_KLHL20_DRC7"/>
    <property type="match status" value="1"/>
</dbReference>
<protein>
    <submittedName>
        <fullName evidence="5 6">Kelch-like protein 24</fullName>
    </submittedName>
</protein>
<dbReference type="Gene3D" id="1.25.40.420">
    <property type="match status" value="1"/>
</dbReference>
<dbReference type="Gene3D" id="2.120.10.80">
    <property type="entry name" value="Kelch-type beta propeller"/>
    <property type="match status" value="2"/>
</dbReference>
<dbReference type="SUPFAM" id="SSF54695">
    <property type="entry name" value="POZ domain"/>
    <property type="match status" value="1"/>
</dbReference>
<dbReference type="InterPro" id="IPR000210">
    <property type="entry name" value="BTB/POZ_dom"/>
</dbReference>
<dbReference type="PANTHER" id="PTHR24412:SF272">
    <property type="entry name" value="KELCH-LIKE PROTEIN DIABLO"/>
    <property type="match status" value="1"/>
</dbReference>
<dbReference type="InterPro" id="IPR006652">
    <property type="entry name" value="Kelch_1"/>
</dbReference>
<evidence type="ECO:0000259" key="3">
    <source>
        <dbReference type="PROSITE" id="PS50097"/>
    </source>
</evidence>
<evidence type="ECO:0000313" key="4">
    <source>
        <dbReference type="Proteomes" id="UP000515135"/>
    </source>
</evidence>
<dbReference type="KEGG" id="bbel:109470561"/>
<dbReference type="OrthoDB" id="6418787at2759"/>
<evidence type="ECO:0000313" key="5">
    <source>
        <dbReference type="RefSeq" id="XP_019625087.1"/>
    </source>
</evidence>
<dbReference type="Gene3D" id="3.30.710.10">
    <property type="entry name" value="Potassium Channel Kv1.1, Chain A"/>
    <property type="match status" value="1"/>
</dbReference>
<dbReference type="SMART" id="SM00875">
    <property type="entry name" value="BACK"/>
    <property type="match status" value="1"/>
</dbReference>
<proteinExistence type="predicted"/>
<dbReference type="PANTHER" id="PTHR24412">
    <property type="entry name" value="KELCH PROTEIN"/>
    <property type="match status" value="1"/>
</dbReference>
<dbReference type="AlphaFoldDB" id="A0A6P4Z1Y2"/>
<dbReference type="RefSeq" id="XP_019625087.1">
    <property type="nucleotide sequence ID" value="XM_019769528.1"/>
</dbReference>
<dbReference type="Pfam" id="PF00651">
    <property type="entry name" value="BTB"/>
    <property type="match status" value="1"/>
</dbReference>
<evidence type="ECO:0000313" key="6">
    <source>
        <dbReference type="RefSeq" id="XP_019625094.1"/>
    </source>
</evidence>
<accession>A0A6P4Z1Y2</accession>
<dbReference type="RefSeq" id="XP_019625094.1">
    <property type="nucleotide sequence ID" value="XM_019769535.1"/>
</dbReference>
<keyword evidence="1" id="KW-0880">Kelch repeat</keyword>
<dbReference type="InterPro" id="IPR017096">
    <property type="entry name" value="BTB-kelch_protein"/>
</dbReference>
<dbReference type="PROSITE" id="PS50097">
    <property type="entry name" value="BTB"/>
    <property type="match status" value="1"/>
</dbReference>
<reference evidence="5 6" key="1">
    <citation type="submission" date="2025-04" db="UniProtKB">
        <authorList>
            <consortium name="RefSeq"/>
        </authorList>
    </citation>
    <scope>IDENTIFICATION</scope>
    <source>
        <tissue evidence="5 6">Gonad</tissue>
    </source>
</reference>
<keyword evidence="2" id="KW-0677">Repeat</keyword>
<sequence length="579" mass="65102">MADNDSLDPVDGLYAAWFFDELRTMRSGGLLVDVTLCAEGKEIPCHRLVLAACSDYFQAMFSGGLSESRKDKIEIGGVSAEALQMLVDFAYTSRITLNDDNVQSLFITANMLQIVTVENACEKFLIENVSPDTCIGIWALADRINCEELADTARHCALKNFEEACKAEEFLQLPFDLFERLVSDDCLHAKKEERVLEVVMLWVRHDLEERQKHLKELLECISFSSMDRDYLKNVLKKDKVLAKVPGIKELTKDKSLHISPRIITQNDILVLGGVKNHSMNGNVSFNESVCRLELDSHCVESNPLPQELQGNFGFAACVFNEDIIVTGGSQSARQAWRHKPSQKTWNRLGSLKKGRFWHGMAVVEGRVYIVGGHSRGDNVENRMLRDVEVYNERTNRWNKAAPLLQAVSNFGLTACQGRLYVFGGVVDPVTRNETDAVQCYDPLQKKWMFKMRMPTAMGNIKACTVDIDIFLVGGGFKCAMLFHDGGEDDTYYEDLADTLVPWDHCSATVCGFEIYITGGQTKPELFTVRLSERAGNLKFLRFGNHATVQCYDTIFDTMVKVQDMPFALDGHCTVTVPKD</sequence>
<evidence type="ECO:0000256" key="2">
    <source>
        <dbReference type="ARBA" id="ARBA00022737"/>
    </source>
</evidence>
<dbReference type="SUPFAM" id="SSF117281">
    <property type="entry name" value="Kelch motif"/>
    <property type="match status" value="2"/>
</dbReference>
<dbReference type="InterPro" id="IPR015915">
    <property type="entry name" value="Kelch-typ_b-propeller"/>
</dbReference>
<feature type="domain" description="BTB" evidence="3">
    <location>
        <begin position="32"/>
        <end position="99"/>
    </location>
</feature>